<dbReference type="AlphaFoldDB" id="A0A942TMG6"/>
<accession>A0A942TMG6</accession>
<feature type="domain" description="MOSC" evidence="1">
    <location>
        <begin position="28"/>
        <end position="162"/>
    </location>
</feature>
<dbReference type="SUPFAM" id="SSF50800">
    <property type="entry name" value="PK beta-barrel domain-like"/>
    <property type="match status" value="1"/>
</dbReference>
<dbReference type="PANTHER" id="PTHR30212">
    <property type="entry name" value="PROTEIN YIIM"/>
    <property type="match status" value="1"/>
</dbReference>
<keyword evidence="3" id="KW-1185">Reference proteome</keyword>
<dbReference type="GO" id="GO:0003824">
    <property type="term" value="F:catalytic activity"/>
    <property type="evidence" value="ECO:0007669"/>
    <property type="project" value="InterPro"/>
</dbReference>
<comment type="caution">
    <text evidence="2">The sequence shown here is derived from an EMBL/GenBank/DDBJ whole genome shotgun (WGS) entry which is preliminary data.</text>
</comment>
<dbReference type="InterPro" id="IPR011037">
    <property type="entry name" value="Pyrv_Knase-like_insert_dom_sf"/>
</dbReference>
<dbReference type="Proteomes" id="UP000682713">
    <property type="component" value="Unassembled WGS sequence"/>
</dbReference>
<evidence type="ECO:0000313" key="3">
    <source>
        <dbReference type="Proteomes" id="UP000682713"/>
    </source>
</evidence>
<proteinExistence type="predicted"/>
<dbReference type="PANTHER" id="PTHR30212:SF2">
    <property type="entry name" value="PROTEIN YIIM"/>
    <property type="match status" value="1"/>
</dbReference>
<organism evidence="2 3">
    <name type="scientific">Lederbergia citrisecunda</name>
    <dbReference type="NCBI Taxonomy" id="2833583"/>
    <lineage>
        <taxon>Bacteria</taxon>
        <taxon>Bacillati</taxon>
        <taxon>Bacillota</taxon>
        <taxon>Bacilli</taxon>
        <taxon>Bacillales</taxon>
        <taxon>Bacillaceae</taxon>
        <taxon>Lederbergia</taxon>
    </lineage>
</organism>
<name>A0A942TMG6_9BACI</name>
<dbReference type="Pfam" id="PF03473">
    <property type="entry name" value="MOSC"/>
    <property type="match status" value="1"/>
</dbReference>
<dbReference type="InterPro" id="IPR005163">
    <property type="entry name" value="Tri_helical_YiiM-like"/>
</dbReference>
<dbReference type="Pfam" id="PF03475">
    <property type="entry name" value="YiiM_3-alpha"/>
    <property type="match status" value="1"/>
</dbReference>
<dbReference type="PROSITE" id="PS51340">
    <property type="entry name" value="MOSC"/>
    <property type="match status" value="1"/>
</dbReference>
<protein>
    <submittedName>
        <fullName evidence="2">MOSC domain-containing protein</fullName>
    </submittedName>
</protein>
<dbReference type="InterPro" id="IPR005302">
    <property type="entry name" value="MoCF_Sase_C"/>
</dbReference>
<dbReference type="Gene3D" id="2.40.33.20">
    <property type="entry name" value="PK beta-barrel domain-like"/>
    <property type="match status" value="1"/>
</dbReference>
<evidence type="ECO:0000259" key="1">
    <source>
        <dbReference type="PROSITE" id="PS51340"/>
    </source>
</evidence>
<reference evidence="2 3" key="1">
    <citation type="submission" date="2021-05" db="EMBL/GenBank/DDBJ databases">
        <title>Novel Bacillus species.</title>
        <authorList>
            <person name="Liu G."/>
        </authorList>
    </citation>
    <scope>NUCLEOTIDE SEQUENCE [LARGE SCALE GENOMIC DNA]</scope>
    <source>
        <strain evidence="2 3">FJAT-49732</strain>
    </source>
</reference>
<sequence length="214" mass="24332">MNIKAVSIGRPQLISNSNGQTFKSGIRKQPVQMAFLRKGGFDLDGVADLRHHGGEDRAVCFYPFEHYQWWEEWTGKSLTIPSFGENITVTKMLEDDICIGDIYQVGDTIIQITQGRIPCVTIDRSNGIKGMLSEIIQTGKTGYFARVLQEGEIKPDLELKLQERPNPGLNISVLHRLFFHERQNYEEILGVVAVPELANDMREKFEKLLPSKRL</sequence>
<dbReference type="RefSeq" id="WP_213110095.1">
    <property type="nucleotide sequence ID" value="NZ_JAGYPJ010000001.1"/>
</dbReference>
<gene>
    <name evidence="2" type="ORF">KHA93_07045</name>
</gene>
<dbReference type="EMBL" id="JAGYPJ010000001">
    <property type="protein sequence ID" value="MBS4199407.1"/>
    <property type="molecule type" value="Genomic_DNA"/>
</dbReference>
<dbReference type="GO" id="GO:0030151">
    <property type="term" value="F:molybdenum ion binding"/>
    <property type="evidence" value="ECO:0007669"/>
    <property type="project" value="InterPro"/>
</dbReference>
<dbReference type="GO" id="GO:0030170">
    <property type="term" value="F:pyridoxal phosphate binding"/>
    <property type="evidence" value="ECO:0007669"/>
    <property type="project" value="InterPro"/>
</dbReference>
<evidence type="ECO:0000313" key="2">
    <source>
        <dbReference type="EMBL" id="MBS4199407.1"/>
    </source>
</evidence>
<dbReference type="InterPro" id="IPR052353">
    <property type="entry name" value="Benzoxazolinone_Detox_Enz"/>
</dbReference>